<organism evidence="6 7">
    <name type="scientific">Actinacidiphila oryziradicis</name>
    <dbReference type="NCBI Taxonomy" id="2571141"/>
    <lineage>
        <taxon>Bacteria</taxon>
        <taxon>Bacillati</taxon>
        <taxon>Actinomycetota</taxon>
        <taxon>Actinomycetes</taxon>
        <taxon>Kitasatosporales</taxon>
        <taxon>Streptomycetaceae</taxon>
        <taxon>Actinacidiphila</taxon>
    </lineage>
</organism>
<dbReference type="EMBL" id="SUMC01000022">
    <property type="protein sequence ID" value="TKA09414.1"/>
    <property type="molecule type" value="Genomic_DNA"/>
</dbReference>
<evidence type="ECO:0000256" key="2">
    <source>
        <dbReference type="ARBA" id="ARBA00022448"/>
    </source>
</evidence>
<dbReference type="AlphaFoldDB" id="A0A4U0SI66"/>
<feature type="transmembrane region" description="Helical" evidence="4">
    <location>
        <begin position="444"/>
        <end position="466"/>
    </location>
</feature>
<evidence type="ECO:0000256" key="1">
    <source>
        <dbReference type="ARBA" id="ARBA00005417"/>
    </source>
</evidence>
<comment type="similarity">
    <text evidence="1">Belongs to the ABC transporter superfamily.</text>
</comment>
<sequence length="525" mass="54576">MIQAIGLTSTPRGDLPPLVDDATFEARPGQVTGLLGDSAPATTTLLRLMLELEPGRGVTLFDGSPLHRHPHPARQAGALLGDVPGHPGRTARSHLRMLAAATGVPAVRAEQALEAVGLTGVADHRLGALSLGMDRRLGLATALLGEPRALLLDDPARDLSPRDTAWLHGLLKSYAARGGTVVVTGTDPQAMTRLADRIVTLDHGRITADQPADEFARTRLRPYVAVQSPHAQRLAALLADDGAEVATSSGNRIAVYGTTSARIGETAYRNGILLHRLAEETADTGPTAPLARADGRQHPARDAVPPAGPARPFRYELRRFSGVRTPWLIATASLLASVVCTLALLHAGHHAPLRLVTGWPHLLPLPPAALGAGLLGALAYGQEFRYPALTPTRTPARRQLRLLTAKLTVSAAAALLLAATAAALGAAIYLFAQGPHPLPPAADTAAQAAGWAALAVGCAWAGLLAAAVFRTTALGMAAVLAVPLLVAPALGSAHPADEPVRQSLALSLAALLCAYLAMVLRRRDG</sequence>
<evidence type="ECO:0000256" key="3">
    <source>
        <dbReference type="SAM" id="MobiDB-lite"/>
    </source>
</evidence>
<dbReference type="SUPFAM" id="SSF52540">
    <property type="entry name" value="P-loop containing nucleoside triphosphate hydrolases"/>
    <property type="match status" value="1"/>
</dbReference>
<dbReference type="RefSeq" id="WP_136725787.1">
    <property type="nucleotide sequence ID" value="NZ_SUMC01000022.1"/>
</dbReference>
<accession>A0A4U0SI66</accession>
<evidence type="ECO:0000259" key="5">
    <source>
        <dbReference type="PROSITE" id="PS50893"/>
    </source>
</evidence>
<feature type="transmembrane region" description="Helical" evidence="4">
    <location>
        <begin position="473"/>
        <end position="491"/>
    </location>
</feature>
<dbReference type="PANTHER" id="PTHR43335">
    <property type="entry name" value="ABC TRANSPORTER, ATP-BINDING PROTEIN"/>
    <property type="match status" value="1"/>
</dbReference>
<dbReference type="GO" id="GO:0005524">
    <property type="term" value="F:ATP binding"/>
    <property type="evidence" value="ECO:0007669"/>
    <property type="project" value="UniProtKB-KW"/>
</dbReference>
<feature type="transmembrane region" description="Helical" evidence="4">
    <location>
        <begin position="368"/>
        <end position="386"/>
    </location>
</feature>
<dbReference type="PROSITE" id="PS50893">
    <property type="entry name" value="ABC_TRANSPORTER_2"/>
    <property type="match status" value="1"/>
</dbReference>
<feature type="transmembrane region" description="Helical" evidence="4">
    <location>
        <begin position="503"/>
        <end position="520"/>
    </location>
</feature>
<keyword evidence="4" id="KW-1133">Transmembrane helix</keyword>
<feature type="domain" description="ABC transporter" evidence="5">
    <location>
        <begin position="2"/>
        <end position="228"/>
    </location>
</feature>
<dbReference type="GO" id="GO:0016887">
    <property type="term" value="F:ATP hydrolysis activity"/>
    <property type="evidence" value="ECO:0007669"/>
    <property type="project" value="InterPro"/>
</dbReference>
<dbReference type="Gene3D" id="3.40.50.300">
    <property type="entry name" value="P-loop containing nucleotide triphosphate hydrolases"/>
    <property type="match status" value="1"/>
</dbReference>
<feature type="region of interest" description="Disordered" evidence="3">
    <location>
        <begin position="283"/>
        <end position="308"/>
    </location>
</feature>
<feature type="transmembrane region" description="Helical" evidence="4">
    <location>
        <begin position="327"/>
        <end position="348"/>
    </location>
</feature>
<evidence type="ECO:0000313" key="6">
    <source>
        <dbReference type="EMBL" id="TKA09414.1"/>
    </source>
</evidence>
<dbReference type="Pfam" id="PF00005">
    <property type="entry name" value="ABC_tran"/>
    <property type="match status" value="1"/>
</dbReference>
<evidence type="ECO:0000256" key="4">
    <source>
        <dbReference type="SAM" id="Phobius"/>
    </source>
</evidence>
<reference evidence="6 7" key="1">
    <citation type="submission" date="2019-04" db="EMBL/GenBank/DDBJ databases">
        <title>Streptomyces oryziradicis sp. nov., a novel actinomycete isolated from rhizosphere soil of rice (Oryza sativa L.).</title>
        <authorList>
            <person name="Li C."/>
        </authorList>
    </citation>
    <scope>NUCLEOTIDE SEQUENCE [LARGE SCALE GENOMIC DNA]</scope>
    <source>
        <strain evidence="6 7">NEAU-C40</strain>
    </source>
</reference>
<protein>
    <submittedName>
        <fullName evidence="6">ATP-binding cassette domain-containing protein</fullName>
    </submittedName>
</protein>
<keyword evidence="6" id="KW-0067">ATP-binding</keyword>
<keyword evidence="6" id="KW-0547">Nucleotide-binding</keyword>
<evidence type="ECO:0000313" key="7">
    <source>
        <dbReference type="Proteomes" id="UP000305778"/>
    </source>
</evidence>
<comment type="caution">
    <text evidence="6">The sequence shown here is derived from an EMBL/GenBank/DDBJ whole genome shotgun (WGS) entry which is preliminary data.</text>
</comment>
<feature type="transmembrane region" description="Helical" evidence="4">
    <location>
        <begin position="407"/>
        <end position="432"/>
    </location>
</feature>
<dbReference type="InterPro" id="IPR027417">
    <property type="entry name" value="P-loop_NTPase"/>
</dbReference>
<dbReference type="OrthoDB" id="9804819at2"/>
<gene>
    <name evidence="6" type="ORF">FCI23_22760</name>
</gene>
<keyword evidence="4" id="KW-0472">Membrane</keyword>
<name>A0A4U0SI66_9ACTN</name>
<dbReference type="InterPro" id="IPR003439">
    <property type="entry name" value="ABC_transporter-like_ATP-bd"/>
</dbReference>
<dbReference type="Proteomes" id="UP000305778">
    <property type="component" value="Unassembled WGS sequence"/>
</dbReference>
<keyword evidence="2" id="KW-0813">Transport</keyword>
<keyword evidence="7" id="KW-1185">Reference proteome</keyword>
<keyword evidence="4" id="KW-0812">Transmembrane</keyword>
<proteinExistence type="inferred from homology"/>
<dbReference type="PANTHER" id="PTHR43335:SF4">
    <property type="entry name" value="ABC TRANSPORTER, ATP-BINDING PROTEIN"/>
    <property type="match status" value="1"/>
</dbReference>